<proteinExistence type="predicted"/>
<dbReference type="AlphaFoldDB" id="A0A9E4KA16"/>
<sequence>MSCDFRTISKGKRRNPKNPIVKAFGSLRNGIDGSSHEYVEDPCDADLVFVFGSVTRRKEGTDRARAILGHRRDKRHIASLDIGFLKKDSNVFRVGYGDCTGEGRFLFEPRPSRVKIFGVSLKEVVRRDPGLPILILLQSERGWTYDDPLSMDEWLRRTIEDIGDDREILLKPHPTSQQSLCCGDYGSNVRILPVDPKRKNMSSVLADVGAVITHSSSGVIESLIEGIPSFSLSPRCVAHRYTCHDLAMLGNLENYDFGNRQKMIEDWAANTHHVTEFNTEWVERFWLEIQNKKNNH</sequence>
<feature type="region of interest" description="Disordered" evidence="1">
    <location>
        <begin position="1"/>
        <end position="20"/>
    </location>
</feature>
<protein>
    <recommendedName>
        <fullName evidence="4">Capsule polysaccharide biosynthesis protein</fullName>
    </recommendedName>
</protein>
<evidence type="ECO:0000313" key="2">
    <source>
        <dbReference type="EMBL" id="MCG7944847.1"/>
    </source>
</evidence>
<evidence type="ECO:0000256" key="1">
    <source>
        <dbReference type="SAM" id="MobiDB-lite"/>
    </source>
</evidence>
<accession>A0A9E4KA16</accession>
<dbReference type="Proteomes" id="UP000886667">
    <property type="component" value="Unassembled WGS sequence"/>
</dbReference>
<evidence type="ECO:0008006" key="4">
    <source>
        <dbReference type="Google" id="ProtNLM"/>
    </source>
</evidence>
<gene>
    <name evidence="2" type="ORF">JAZ07_00715</name>
</gene>
<organism evidence="2 3">
    <name type="scientific">Candidatus Thiodiazotropha taylori</name>
    <dbReference type="NCBI Taxonomy" id="2792791"/>
    <lineage>
        <taxon>Bacteria</taxon>
        <taxon>Pseudomonadati</taxon>
        <taxon>Pseudomonadota</taxon>
        <taxon>Gammaproteobacteria</taxon>
        <taxon>Chromatiales</taxon>
        <taxon>Sedimenticolaceae</taxon>
        <taxon>Candidatus Thiodiazotropha</taxon>
    </lineage>
</organism>
<dbReference type="EMBL" id="JAEPCM010000016">
    <property type="protein sequence ID" value="MCG7944847.1"/>
    <property type="molecule type" value="Genomic_DNA"/>
</dbReference>
<comment type="caution">
    <text evidence="2">The sequence shown here is derived from an EMBL/GenBank/DDBJ whole genome shotgun (WGS) entry which is preliminary data.</text>
</comment>
<name>A0A9E4KA16_9GAMM</name>
<reference evidence="2" key="1">
    <citation type="journal article" date="2021" name="Proc. Natl. Acad. Sci. U.S.A.">
        <title>Global biogeography of chemosynthetic symbionts reveals both localized and globally distributed symbiont groups. .</title>
        <authorList>
            <person name="Osvatic J.T."/>
            <person name="Wilkins L.G.E."/>
            <person name="Leibrecht L."/>
            <person name="Leray M."/>
            <person name="Zauner S."/>
            <person name="Polzin J."/>
            <person name="Camacho Y."/>
            <person name="Gros O."/>
            <person name="van Gils J.A."/>
            <person name="Eisen J.A."/>
            <person name="Petersen J.M."/>
            <person name="Yuen B."/>
        </authorList>
    </citation>
    <scope>NUCLEOTIDE SEQUENCE</scope>
    <source>
        <strain evidence="2">MAGclacostrist064TRANS</strain>
    </source>
</reference>
<evidence type="ECO:0000313" key="3">
    <source>
        <dbReference type="Proteomes" id="UP000886667"/>
    </source>
</evidence>